<evidence type="ECO:0000313" key="5">
    <source>
        <dbReference type="EMBL" id="MCR2043245.1"/>
    </source>
</evidence>
<sequence length="275" mass="30612">MAKILEAFQMVAPYINDLTINDVAVTITDREKYIDFIKGDEIPQLAVEGEVIYEGSVVGECIKNGRRVIRKVPKEVRGFPYIACGVPVRENGEIVGAVSFVLTIDKQEQLLKLAENLSEGLEELTNTSQTIEDSAYNLLEVTNKVNGITNELMGNIDETDNIINIIQKISKQTNLLGLNASIEAARVGKEGKGFEVVAEEIRKLAISSSDSINKIEKILEGIKDTSNTQNEVMEEMRKITNLQEKTIRTINSSLQELYSNVTILVDYAKDLSEER</sequence>
<evidence type="ECO:0000313" key="6">
    <source>
        <dbReference type="Proteomes" id="UP001142078"/>
    </source>
</evidence>
<dbReference type="PANTHER" id="PTHR32089:SF112">
    <property type="entry name" value="LYSOZYME-LIKE PROTEIN-RELATED"/>
    <property type="match status" value="1"/>
</dbReference>
<evidence type="ECO:0000259" key="4">
    <source>
        <dbReference type="PROSITE" id="PS50111"/>
    </source>
</evidence>
<evidence type="ECO:0000256" key="2">
    <source>
        <dbReference type="PROSITE-ProRule" id="PRU00284"/>
    </source>
</evidence>
<dbReference type="PANTHER" id="PTHR32089">
    <property type="entry name" value="METHYL-ACCEPTING CHEMOTAXIS PROTEIN MCPB"/>
    <property type="match status" value="1"/>
</dbReference>
<dbReference type="GO" id="GO:0016020">
    <property type="term" value="C:membrane"/>
    <property type="evidence" value="ECO:0007669"/>
    <property type="project" value="InterPro"/>
</dbReference>
<proteinExistence type="predicted"/>
<dbReference type="RefSeq" id="WP_257490207.1">
    <property type="nucleotide sequence ID" value="NZ_JANJZL010000002.1"/>
</dbReference>
<protein>
    <submittedName>
        <fullName evidence="5">Methyl-accepting chemotaxis protein</fullName>
    </submittedName>
</protein>
<dbReference type="EMBL" id="JANJZL010000002">
    <property type="protein sequence ID" value="MCR2043245.1"/>
    <property type="molecule type" value="Genomic_DNA"/>
</dbReference>
<dbReference type="InterPro" id="IPR004089">
    <property type="entry name" value="MCPsignal_dom"/>
</dbReference>
<dbReference type="SUPFAM" id="SSF58104">
    <property type="entry name" value="Methyl-accepting chemotaxis protein (MCP) signaling domain"/>
    <property type="match status" value="1"/>
</dbReference>
<gene>
    <name evidence="5" type="ORF">NSA23_03840</name>
</gene>
<feature type="coiled-coil region" evidence="3">
    <location>
        <begin position="104"/>
        <end position="134"/>
    </location>
</feature>
<reference evidence="5" key="1">
    <citation type="submission" date="2022-07" db="EMBL/GenBank/DDBJ databases">
        <title>Enhanced cultured diversity of the mouse gut microbiota enables custom-made synthetic communities.</title>
        <authorList>
            <person name="Afrizal A."/>
        </authorList>
    </citation>
    <scope>NUCLEOTIDE SEQUENCE</scope>
    <source>
        <strain evidence="5">DSM 29482</strain>
    </source>
</reference>
<dbReference type="SMART" id="SM00283">
    <property type="entry name" value="MA"/>
    <property type="match status" value="1"/>
</dbReference>
<dbReference type="PROSITE" id="PS50111">
    <property type="entry name" value="CHEMOTAXIS_TRANSDUC_2"/>
    <property type="match status" value="1"/>
</dbReference>
<dbReference type="Pfam" id="PF00015">
    <property type="entry name" value="MCPsignal"/>
    <property type="match status" value="1"/>
</dbReference>
<dbReference type="GO" id="GO:0007165">
    <property type="term" value="P:signal transduction"/>
    <property type="evidence" value="ECO:0007669"/>
    <property type="project" value="UniProtKB-KW"/>
</dbReference>
<dbReference type="Gene3D" id="1.10.287.950">
    <property type="entry name" value="Methyl-accepting chemotaxis protein"/>
    <property type="match status" value="1"/>
</dbReference>
<feature type="domain" description="Methyl-accepting transducer" evidence="4">
    <location>
        <begin position="108"/>
        <end position="275"/>
    </location>
</feature>
<accession>A0A9X2S3Z4</accession>
<organism evidence="5 6">
    <name type="scientific">Anaerosalibacter massiliensis</name>
    <dbReference type="NCBI Taxonomy" id="1347392"/>
    <lineage>
        <taxon>Bacteria</taxon>
        <taxon>Bacillati</taxon>
        <taxon>Bacillota</taxon>
        <taxon>Tissierellia</taxon>
        <taxon>Tissierellales</taxon>
        <taxon>Sporanaerobacteraceae</taxon>
        <taxon>Anaerosalibacter</taxon>
    </lineage>
</organism>
<evidence type="ECO:0000256" key="1">
    <source>
        <dbReference type="ARBA" id="ARBA00023224"/>
    </source>
</evidence>
<evidence type="ECO:0000256" key="3">
    <source>
        <dbReference type="SAM" id="Coils"/>
    </source>
</evidence>
<dbReference type="Proteomes" id="UP001142078">
    <property type="component" value="Unassembled WGS sequence"/>
</dbReference>
<keyword evidence="3" id="KW-0175">Coiled coil</keyword>
<keyword evidence="1 2" id="KW-0807">Transducer</keyword>
<comment type="caution">
    <text evidence="5">The sequence shown here is derived from an EMBL/GenBank/DDBJ whole genome shotgun (WGS) entry which is preliminary data.</text>
</comment>
<keyword evidence="6" id="KW-1185">Reference proteome</keyword>
<dbReference type="AlphaFoldDB" id="A0A9X2S3Z4"/>
<name>A0A9X2S3Z4_9FIRM</name>